<gene>
    <name evidence="1" type="ORF">GMARGA_LOCUS34177</name>
</gene>
<evidence type="ECO:0000313" key="1">
    <source>
        <dbReference type="EMBL" id="CAG8838844.1"/>
    </source>
</evidence>
<reference evidence="1 2" key="1">
    <citation type="submission" date="2021-06" db="EMBL/GenBank/DDBJ databases">
        <authorList>
            <person name="Kallberg Y."/>
            <person name="Tangrot J."/>
            <person name="Rosling A."/>
        </authorList>
    </citation>
    <scope>NUCLEOTIDE SEQUENCE [LARGE SCALE GENOMIC DNA]</scope>
    <source>
        <strain evidence="1 2">120-4 pot B 10/14</strain>
    </source>
</reference>
<keyword evidence="2" id="KW-1185">Reference proteome</keyword>
<dbReference type="Proteomes" id="UP000789901">
    <property type="component" value="Unassembled WGS sequence"/>
</dbReference>
<dbReference type="EMBL" id="CAJVQB010059117">
    <property type="protein sequence ID" value="CAG8838844.1"/>
    <property type="molecule type" value="Genomic_DNA"/>
</dbReference>
<name>A0ABN7WRA7_GIGMA</name>
<sequence>CGIRYNICNVNAELIEFELHEMVKLATIDNDINNCLDDNIVAEINKNNNI</sequence>
<accession>A0ABN7WRA7</accession>
<evidence type="ECO:0000313" key="2">
    <source>
        <dbReference type="Proteomes" id="UP000789901"/>
    </source>
</evidence>
<organism evidence="1 2">
    <name type="scientific">Gigaspora margarita</name>
    <dbReference type="NCBI Taxonomy" id="4874"/>
    <lineage>
        <taxon>Eukaryota</taxon>
        <taxon>Fungi</taxon>
        <taxon>Fungi incertae sedis</taxon>
        <taxon>Mucoromycota</taxon>
        <taxon>Glomeromycotina</taxon>
        <taxon>Glomeromycetes</taxon>
        <taxon>Diversisporales</taxon>
        <taxon>Gigasporaceae</taxon>
        <taxon>Gigaspora</taxon>
    </lineage>
</organism>
<protein>
    <submittedName>
        <fullName evidence="1">40152_t:CDS:1</fullName>
    </submittedName>
</protein>
<proteinExistence type="predicted"/>
<feature type="non-terminal residue" evidence="1">
    <location>
        <position position="1"/>
    </location>
</feature>
<comment type="caution">
    <text evidence="1">The sequence shown here is derived from an EMBL/GenBank/DDBJ whole genome shotgun (WGS) entry which is preliminary data.</text>
</comment>